<reference evidence="3 4" key="1">
    <citation type="submission" date="2018-02" db="EMBL/GenBank/DDBJ databases">
        <title>Comparative genomes isolates from brazilian mangrove.</title>
        <authorList>
            <person name="Araujo J.E."/>
            <person name="Taketani R.G."/>
            <person name="Silva M.C.P."/>
            <person name="Loureco M.V."/>
            <person name="Andreote F.D."/>
        </authorList>
    </citation>
    <scope>NUCLEOTIDE SEQUENCE [LARGE SCALE GENOMIC DNA]</scope>
    <source>
        <strain evidence="3 4">HEX-2 MGV</strain>
    </source>
</reference>
<dbReference type="InterPro" id="IPR012902">
    <property type="entry name" value="N_methyl_site"/>
</dbReference>
<dbReference type="InterPro" id="IPR027558">
    <property type="entry name" value="Pre_pil_HX9DG_C"/>
</dbReference>
<feature type="transmembrane region" description="Helical" evidence="1">
    <location>
        <begin position="12"/>
        <end position="35"/>
    </location>
</feature>
<dbReference type="InterPro" id="IPR011453">
    <property type="entry name" value="DUF1559"/>
</dbReference>
<dbReference type="EMBL" id="PUIA01000026">
    <property type="protein sequence ID" value="PQO35825.1"/>
    <property type="molecule type" value="Genomic_DNA"/>
</dbReference>
<dbReference type="InterPro" id="IPR045584">
    <property type="entry name" value="Pilin-like"/>
</dbReference>
<evidence type="ECO:0000313" key="4">
    <source>
        <dbReference type="Proteomes" id="UP000240009"/>
    </source>
</evidence>
<evidence type="ECO:0000256" key="1">
    <source>
        <dbReference type="SAM" id="Phobius"/>
    </source>
</evidence>
<accession>A0A2S8FUH8</accession>
<dbReference type="PANTHER" id="PTHR30093">
    <property type="entry name" value="GENERAL SECRETION PATHWAY PROTEIN G"/>
    <property type="match status" value="1"/>
</dbReference>
<sequence>MASYLVRNRRGFTLVELLVVIAIIGVLIALLLPAVQQAREAARRMSCSNNLKQMGIALHNYHDVMKRFPINWYNGSGQGGNNMCVLIGLLPFIEQTSLYDGIDMKNNNLTLYTVNGKRVCDHQIEAYQCPSDPDVETNNPTTSAARSSYAPSIGSQYMQSAAGCDLLANAGAFPSGMGLDTDNDGEDPFNRGNVRSDWGNQPVSGPFGRGYFTPYSARIADITDGTSNTILMGEIRMACQTFAGWGWSWPDSLWYATTAPINFPTCPGDARYGSNTCFSNASNNWNATFGFKSAHPGGCQFVMADASVHFLPETIDRLTYARLGDKADGGVIGDF</sequence>
<dbReference type="Gene3D" id="3.30.700.10">
    <property type="entry name" value="Glycoprotein, Type 4 Pilin"/>
    <property type="match status" value="1"/>
</dbReference>
<feature type="domain" description="DUF1559" evidence="2">
    <location>
        <begin position="36"/>
        <end position="317"/>
    </location>
</feature>
<dbReference type="NCBIfam" id="TIGR02532">
    <property type="entry name" value="IV_pilin_GFxxxE"/>
    <property type="match status" value="1"/>
</dbReference>
<evidence type="ECO:0000259" key="2">
    <source>
        <dbReference type="Pfam" id="PF07596"/>
    </source>
</evidence>
<comment type="caution">
    <text evidence="3">The sequence shown here is derived from an EMBL/GenBank/DDBJ whole genome shotgun (WGS) entry which is preliminary data.</text>
</comment>
<keyword evidence="1" id="KW-1133">Transmembrane helix</keyword>
<organism evidence="3 4">
    <name type="scientific">Blastopirellula marina</name>
    <dbReference type="NCBI Taxonomy" id="124"/>
    <lineage>
        <taxon>Bacteria</taxon>
        <taxon>Pseudomonadati</taxon>
        <taxon>Planctomycetota</taxon>
        <taxon>Planctomycetia</taxon>
        <taxon>Pirellulales</taxon>
        <taxon>Pirellulaceae</taxon>
        <taxon>Blastopirellula</taxon>
    </lineage>
</organism>
<protein>
    <submittedName>
        <fullName evidence="3">Prepilin-type cleavage/methylation domain-containing protein</fullName>
    </submittedName>
</protein>
<keyword evidence="1" id="KW-0812">Transmembrane</keyword>
<dbReference type="AlphaFoldDB" id="A0A2S8FUH8"/>
<dbReference type="Proteomes" id="UP000240009">
    <property type="component" value="Unassembled WGS sequence"/>
</dbReference>
<dbReference type="OrthoDB" id="255922at2"/>
<proteinExistence type="predicted"/>
<dbReference type="Pfam" id="PF07963">
    <property type="entry name" value="N_methyl"/>
    <property type="match status" value="1"/>
</dbReference>
<evidence type="ECO:0000313" key="3">
    <source>
        <dbReference type="EMBL" id="PQO35825.1"/>
    </source>
</evidence>
<dbReference type="PANTHER" id="PTHR30093:SF2">
    <property type="entry name" value="TYPE II SECRETION SYSTEM PROTEIN H"/>
    <property type="match status" value="1"/>
</dbReference>
<dbReference type="PROSITE" id="PS00409">
    <property type="entry name" value="PROKAR_NTER_METHYL"/>
    <property type="match status" value="1"/>
</dbReference>
<dbReference type="Pfam" id="PF07596">
    <property type="entry name" value="SBP_bac_10"/>
    <property type="match status" value="1"/>
</dbReference>
<keyword evidence="1" id="KW-0472">Membrane</keyword>
<gene>
    <name evidence="3" type="ORF">C5Y96_09255</name>
</gene>
<dbReference type="NCBIfam" id="TIGR04294">
    <property type="entry name" value="pre_pil_HX9DG"/>
    <property type="match status" value="1"/>
</dbReference>
<name>A0A2S8FUH8_9BACT</name>
<dbReference type="SUPFAM" id="SSF54523">
    <property type="entry name" value="Pili subunits"/>
    <property type="match status" value="1"/>
</dbReference>
<dbReference type="RefSeq" id="WP_105352342.1">
    <property type="nucleotide sequence ID" value="NZ_PUIA01000026.1"/>
</dbReference>